<dbReference type="RefSeq" id="WP_280534935.1">
    <property type="nucleotide sequence ID" value="NZ_JAKMYX010000256.1"/>
</dbReference>
<protein>
    <submittedName>
        <fullName evidence="2">Integrase</fullName>
    </submittedName>
</protein>
<name>A0AA43G327_VIBSP</name>
<dbReference type="InterPro" id="IPR013762">
    <property type="entry name" value="Integrase-like_cat_sf"/>
</dbReference>
<keyword evidence="1" id="KW-0233">DNA recombination</keyword>
<dbReference type="EMBL" id="JAKMYX010000256">
    <property type="protein sequence ID" value="MDH5924577.1"/>
    <property type="molecule type" value="Genomic_DNA"/>
</dbReference>
<evidence type="ECO:0000256" key="1">
    <source>
        <dbReference type="ARBA" id="ARBA00023172"/>
    </source>
</evidence>
<proteinExistence type="predicted"/>
<accession>A0AA43G327</accession>
<evidence type="ECO:0000313" key="2">
    <source>
        <dbReference type="EMBL" id="MDH5924577.1"/>
    </source>
</evidence>
<sequence length="695" mass="80209">MRVLLELPSSTVLQENQDGHLHIVDLYDKSDFSSLYKIPVTKSFSGATVSFFGDEEWDLTAYVDRKITNKYKITFSDISSQPLANEFKLICFIWIYTPAGQGRSSPLKPTSLIALHSKLTQVYKYLDRLKLDSISNLSHPVLFYEFSNHIQALKYSFVSAQHIFAALGKVQKSFKYLPFSLELPTDQGPGELASEYCCPTKTKSDQFYAMPTSVMEKIYSWCIDFIEELHPHKELLSELVTEMRLNYTMGKKLVDKKIDSGRWKWLSYDSPDYRIEVSKSKPVPYKNIIESFLVGSPLEKYYIPSAARIQGWFSKILTACYILCAAFTGMRRNELYGLHSDSFKTRVFNNKKIYTLQSYHHKMTQGRGQLTEWVTSPVTEKAIELAEALTQHMRIELLSSPNPMKNHEASCLWLTQSKKRDEPKLMYEGHLRYNFDLIAKEAGAIVSQQVLDEFKLINPNRNPLHADKKIQLGKVWRVTTHQFRRTYAVFVRRHNLCSLTAVKDQFKHLDIPTTDWYGEGSTAAGLRGIEKDTELKELISSVANEVIIDNVYRWFNSSEKLYGKRGLEIMKERGSIPSDLKTREQIQELVEKGVIDLVGTLHSYCLAGYECRMDKVASPASCFKCENQLIDEEKALSWIQRHKWASEQVIYLDSINRLTSSIESHYITQIRATERVMHYFQIPFDKFNLNGENHG</sequence>
<dbReference type="SUPFAM" id="SSF56349">
    <property type="entry name" value="DNA breaking-rejoining enzymes"/>
    <property type="match status" value="1"/>
</dbReference>
<gene>
    <name evidence="2" type="ORF">L8R85_26750</name>
</gene>
<reference evidence="2" key="1">
    <citation type="submission" date="2022-01" db="EMBL/GenBank/DDBJ databases">
        <title>Vibrio aestuarianus Clade A and Clade B isolates are associated with Pacific oyster (Crassostrea gigas) disease outbreaks across Ireland.</title>
        <authorList>
            <person name="Coyle N."/>
            <person name="O'Toole C."/>
            <person name="Thomas J.C.L."/>
            <person name="Ryder D."/>
            <person name="Cheslett D."/>
            <person name="Feist S."/>
            <person name="Bean T."/>
            <person name="Joseph A."/>
            <person name="Waina A."/>
            <person name="Feil E."/>
            <person name="Verner-Jeffreys D.W."/>
        </authorList>
    </citation>
    <scope>NUCLEOTIDE SEQUENCE</scope>
    <source>
        <strain evidence="2">S/17/14 A</strain>
    </source>
</reference>
<dbReference type="AlphaFoldDB" id="A0AA43G327"/>
<dbReference type="GO" id="GO:0003677">
    <property type="term" value="F:DNA binding"/>
    <property type="evidence" value="ECO:0007669"/>
    <property type="project" value="InterPro"/>
</dbReference>
<dbReference type="InterPro" id="IPR011010">
    <property type="entry name" value="DNA_brk_join_enz"/>
</dbReference>
<organism evidence="2 3">
    <name type="scientific">Vibrio splendidus</name>
    <dbReference type="NCBI Taxonomy" id="29497"/>
    <lineage>
        <taxon>Bacteria</taxon>
        <taxon>Pseudomonadati</taxon>
        <taxon>Pseudomonadota</taxon>
        <taxon>Gammaproteobacteria</taxon>
        <taxon>Vibrionales</taxon>
        <taxon>Vibrionaceae</taxon>
        <taxon>Vibrio</taxon>
    </lineage>
</organism>
<dbReference type="Proteomes" id="UP001159663">
    <property type="component" value="Unassembled WGS sequence"/>
</dbReference>
<dbReference type="GO" id="GO:0015074">
    <property type="term" value="P:DNA integration"/>
    <property type="evidence" value="ECO:0007669"/>
    <property type="project" value="InterPro"/>
</dbReference>
<comment type="caution">
    <text evidence="2">The sequence shown here is derived from an EMBL/GenBank/DDBJ whole genome shotgun (WGS) entry which is preliminary data.</text>
</comment>
<evidence type="ECO:0000313" key="3">
    <source>
        <dbReference type="Proteomes" id="UP001159663"/>
    </source>
</evidence>
<dbReference type="Gene3D" id="1.10.443.10">
    <property type="entry name" value="Intergrase catalytic core"/>
    <property type="match status" value="1"/>
</dbReference>
<dbReference type="GO" id="GO:0006310">
    <property type="term" value="P:DNA recombination"/>
    <property type="evidence" value="ECO:0007669"/>
    <property type="project" value="UniProtKB-KW"/>
</dbReference>